<organism evidence="1 2">
    <name type="scientific">Rotaria socialis</name>
    <dbReference type="NCBI Taxonomy" id="392032"/>
    <lineage>
        <taxon>Eukaryota</taxon>
        <taxon>Metazoa</taxon>
        <taxon>Spiralia</taxon>
        <taxon>Gnathifera</taxon>
        <taxon>Rotifera</taxon>
        <taxon>Eurotatoria</taxon>
        <taxon>Bdelloidea</taxon>
        <taxon>Philodinida</taxon>
        <taxon>Philodinidae</taxon>
        <taxon>Rotaria</taxon>
    </lineage>
</organism>
<name>A0A821QJ64_9BILA</name>
<reference evidence="1" key="1">
    <citation type="submission" date="2021-02" db="EMBL/GenBank/DDBJ databases">
        <authorList>
            <person name="Nowell W R."/>
        </authorList>
    </citation>
    <scope>NUCLEOTIDE SEQUENCE</scope>
</reference>
<proteinExistence type="predicted"/>
<keyword evidence="2" id="KW-1185">Reference proteome</keyword>
<evidence type="ECO:0000313" key="2">
    <source>
        <dbReference type="Proteomes" id="UP000663873"/>
    </source>
</evidence>
<sequence length="96" mass="10972">MISHIRAIRYYKNESWQECLNELSDADQRDAKLVPNTNTPSLLFAYSSELLAVHLLLLHEKFQNGLIPGNYTLRSRQTSVMDFATKALALYQEANA</sequence>
<comment type="caution">
    <text evidence="1">The sequence shown here is derived from an EMBL/GenBank/DDBJ whole genome shotgun (WGS) entry which is preliminary data.</text>
</comment>
<gene>
    <name evidence="1" type="ORF">UJA718_LOCUS42418</name>
</gene>
<dbReference type="AlphaFoldDB" id="A0A821QJ64"/>
<feature type="non-terminal residue" evidence="1">
    <location>
        <position position="96"/>
    </location>
</feature>
<dbReference type="EMBL" id="CAJOBP010054444">
    <property type="protein sequence ID" value="CAF4826963.1"/>
    <property type="molecule type" value="Genomic_DNA"/>
</dbReference>
<accession>A0A821QJ64</accession>
<evidence type="ECO:0000313" key="1">
    <source>
        <dbReference type="EMBL" id="CAF4826963.1"/>
    </source>
</evidence>
<protein>
    <submittedName>
        <fullName evidence="1">Uncharacterized protein</fullName>
    </submittedName>
</protein>
<dbReference type="Proteomes" id="UP000663873">
    <property type="component" value="Unassembled WGS sequence"/>
</dbReference>